<accession>A0A2Z4RQN5</accession>
<dbReference type="EMBL" id="CP029693">
    <property type="protein sequence ID" value="AWY42274.1"/>
    <property type="molecule type" value="Genomic_DNA"/>
</dbReference>
<reference evidence="1 2" key="1">
    <citation type="submission" date="2018-05" db="EMBL/GenBank/DDBJ databases">
        <title>Whole genome sequence of Pseudomonas putida JBC17.</title>
        <authorList>
            <person name="Lee Y.H."/>
            <person name="David K."/>
        </authorList>
    </citation>
    <scope>NUCLEOTIDE SEQUENCE [LARGE SCALE GENOMIC DNA]</scope>
    <source>
        <strain evidence="1 2">JBC17</strain>
    </source>
</reference>
<dbReference type="OrthoDB" id="508347at2"/>
<gene>
    <name evidence="1" type="ORF">DKY63_21155</name>
</gene>
<sequence>MQPKLLPLQLRDPKIASALVAGIIGAYGKVEQQLPNGIQIGTDVAFSAGSLSSLFAASLALAQVGSEVPANPTFSLNVNAKAEFVGDPWTYDIDCDLAQVWHQVRKSAGGSVNLGYIRIGRLQYKGIWQDLQKENVCTFSQIEGSLDTAIHGREIGETMKTIFQAINDAALNGTGFFKFEPNPEAPDPGGGGGGGFNLFGWSISVNAGYSESFFNQSMKFHRRVTYTGRLEAPVTFSAVMAVACSDTTKQYFSDLGDTTQPCITQEKINTFMDRAQRERAIKTKKLLELADDYRNNKITTDQYQKILALYQSTDFTDTLVLGDDLNAMFAGYPTILGTEAIKTVQFTPQLSNTQIEDLKQRALNAPTLQAFPSEGIHLLEK</sequence>
<evidence type="ECO:0000313" key="1">
    <source>
        <dbReference type="EMBL" id="AWY42274.1"/>
    </source>
</evidence>
<name>A0A2Z4RQN5_PSEPU</name>
<organism evidence="1 2">
    <name type="scientific">Pseudomonas putida</name>
    <name type="common">Arthrobacter siderocapsulatus</name>
    <dbReference type="NCBI Taxonomy" id="303"/>
    <lineage>
        <taxon>Bacteria</taxon>
        <taxon>Pseudomonadati</taxon>
        <taxon>Pseudomonadota</taxon>
        <taxon>Gammaproteobacteria</taxon>
        <taxon>Pseudomonadales</taxon>
        <taxon>Pseudomonadaceae</taxon>
        <taxon>Pseudomonas</taxon>
    </lineage>
</organism>
<evidence type="ECO:0000313" key="2">
    <source>
        <dbReference type="Proteomes" id="UP000250299"/>
    </source>
</evidence>
<proteinExistence type="predicted"/>
<protein>
    <submittedName>
        <fullName evidence="1">Uncharacterized protein</fullName>
    </submittedName>
</protein>
<dbReference type="AlphaFoldDB" id="A0A2Z4RQN5"/>
<dbReference type="Proteomes" id="UP000250299">
    <property type="component" value="Chromosome"/>
</dbReference>